<evidence type="ECO:0000256" key="4">
    <source>
        <dbReference type="ARBA" id="ARBA00022723"/>
    </source>
</evidence>
<dbReference type="InterPro" id="IPR007197">
    <property type="entry name" value="rSAM"/>
</dbReference>
<keyword evidence="4" id="KW-0479">Metal-binding</keyword>
<keyword evidence="2" id="KW-0004">4Fe-4S</keyword>
<dbReference type="InterPro" id="IPR012837">
    <property type="entry name" value="NrdG"/>
</dbReference>
<dbReference type="PIRSF" id="PIRSF000368">
    <property type="entry name" value="NrdG"/>
    <property type="match status" value="1"/>
</dbReference>
<dbReference type="SFLD" id="SFLDF00299">
    <property type="entry name" value="anaerobic_ribonucleoside-triph"/>
    <property type="match status" value="1"/>
</dbReference>
<dbReference type="InterPro" id="IPR034457">
    <property type="entry name" value="Organic_radical-activating"/>
</dbReference>
<comment type="function">
    <text evidence="7">Activation of anaerobic ribonucleoside-triphosphate reductase under anaerobic conditions by generation of an organic free radical, using S-adenosylmethionine and reduced flavodoxin as cosubstrates to produce 5'-deoxy-adenosine.</text>
</comment>
<dbReference type="PANTHER" id="PTHR30352">
    <property type="entry name" value="PYRUVATE FORMATE-LYASE-ACTIVATING ENZYME"/>
    <property type="match status" value="1"/>
</dbReference>
<keyword evidence="7" id="KW-0560">Oxidoreductase</keyword>
<dbReference type="InterPro" id="IPR058240">
    <property type="entry name" value="rSAM_sf"/>
</dbReference>
<protein>
    <recommendedName>
        <fullName evidence="7">Anaerobic ribonucleoside-triphosphate reductase-activating protein</fullName>
        <ecNumber evidence="7">1.97.1.-</ecNumber>
    </recommendedName>
</protein>
<evidence type="ECO:0000313" key="8">
    <source>
        <dbReference type="EMBL" id="MFC3086742.1"/>
    </source>
</evidence>
<dbReference type="EC" id="1.97.1.-" evidence="7"/>
<keyword evidence="6" id="KW-0411">Iron-sulfur</keyword>
<keyword evidence="3" id="KW-0949">S-adenosyl-L-methionine</keyword>
<name>A0ABV7DWB9_9RHOB</name>
<evidence type="ECO:0000256" key="5">
    <source>
        <dbReference type="ARBA" id="ARBA00023004"/>
    </source>
</evidence>
<organism evidence="8 9">
    <name type="scientific">Tabrizicola soli</name>
    <dbReference type="NCBI Taxonomy" id="2185115"/>
    <lineage>
        <taxon>Bacteria</taxon>
        <taxon>Pseudomonadati</taxon>
        <taxon>Pseudomonadota</taxon>
        <taxon>Alphaproteobacteria</taxon>
        <taxon>Rhodobacterales</taxon>
        <taxon>Paracoccaceae</taxon>
        <taxon>Tabrizicola</taxon>
    </lineage>
</organism>
<dbReference type="SFLD" id="SFLDS00029">
    <property type="entry name" value="Radical_SAM"/>
    <property type="match status" value="1"/>
</dbReference>
<proteinExistence type="inferred from homology"/>
<keyword evidence="5" id="KW-0408">Iron</keyword>
<dbReference type="Proteomes" id="UP001595445">
    <property type="component" value="Unassembled WGS sequence"/>
</dbReference>
<accession>A0ABV7DWB9</accession>
<evidence type="ECO:0000256" key="1">
    <source>
        <dbReference type="ARBA" id="ARBA00001966"/>
    </source>
</evidence>
<dbReference type="SUPFAM" id="SSF102114">
    <property type="entry name" value="Radical SAM enzymes"/>
    <property type="match status" value="1"/>
</dbReference>
<dbReference type="PANTHER" id="PTHR30352:SF2">
    <property type="entry name" value="ANAEROBIC RIBONUCLEOSIDE-TRIPHOSPHATE REDUCTASE-ACTIVATING PROTEIN"/>
    <property type="match status" value="1"/>
</dbReference>
<dbReference type="SFLD" id="SFLDG01063">
    <property type="entry name" value="activating_enzymes__group_1"/>
    <property type="match status" value="1"/>
</dbReference>
<comment type="similarity">
    <text evidence="7">Belongs to the organic radical-activating enzymes family.</text>
</comment>
<keyword evidence="9" id="KW-1185">Reference proteome</keyword>
<evidence type="ECO:0000256" key="2">
    <source>
        <dbReference type="ARBA" id="ARBA00022485"/>
    </source>
</evidence>
<dbReference type="SFLD" id="SFLDG01066">
    <property type="entry name" value="organic_radical-activating_enz"/>
    <property type="match status" value="1"/>
</dbReference>
<sequence length="200" mass="22517">MTSYLNIANRIPYTSVEGPGLRYALWVQGCDIDCPGCCNQELLPFVRRQVMSTSEIALEIEQASDIYGIEGVTFLGGEPTYQAKGLAEVAAFCQLRRLSVMVFTGFRLEQLRQRNLPGVQQLLSHTDVLVDGPFVAARRDSSRNWVGSANQRFHYLSQRYDASIETSSDDRPAIEVRIELDERLGINGFPLIHSDDRLCR</sequence>
<reference evidence="9" key="1">
    <citation type="journal article" date="2019" name="Int. J. Syst. Evol. Microbiol.">
        <title>The Global Catalogue of Microorganisms (GCM) 10K type strain sequencing project: providing services to taxonomists for standard genome sequencing and annotation.</title>
        <authorList>
            <consortium name="The Broad Institute Genomics Platform"/>
            <consortium name="The Broad Institute Genome Sequencing Center for Infectious Disease"/>
            <person name="Wu L."/>
            <person name="Ma J."/>
        </authorList>
    </citation>
    <scope>NUCLEOTIDE SEQUENCE [LARGE SCALE GENOMIC DNA]</scope>
    <source>
        <strain evidence="9">KCTC 62102</strain>
    </source>
</reference>
<dbReference type="EMBL" id="JBHRSM010000021">
    <property type="protein sequence ID" value="MFC3086742.1"/>
    <property type="molecule type" value="Genomic_DNA"/>
</dbReference>
<comment type="caution">
    <text evidence="8">The sequence shown here is derived from an EMBL/GenBank/DDBJ whole genome shotgun (WGS) entry which is preliminary data.</text>
</comment>
<comment type="cofactor">
    <cofactor evidence="1">
        <name>[4Fe-4S] cluster</name>
        <dbReference type="ChEBI" id="CHEBI:49883"/>
    </cofactor>
</comment>
<dbReference type="Gene3D" id="3.20.20.70">
    <property type="entry name" value="Aldolase class I"/>
    <property type="match status" value="1"/>
</dbReference>
<evidence type="ECO:0000256" key="6">
    <source>
        <dbReference type="ARBA" id="ARBA00023014"/>
    </source>
</evidence>
<gene>
    <name evidence="8" type="ORF">ACFOD6_11870</name>
</gene>
<evidence type="ECO:0000313" key="9">
    <source>
        <dbReference type="Proteomes" id="UP001595445"/>
    </source>
</evidence>
<dbReference type="RefSeq" id="WP_197647185.1">
    <property type="nucleotide sequence ID" value="NZ_JAEACP010000024.1"/>
</dbReference>
<dbReference type="InterPro" id="IPR013785">
    <property type="entry name" value="Aldolase_TIM"/>
</dbReference>
<evidence type="ECO:0000256" key="7">
    <source>
        <dbReference type="PIRNR" id="PIRNR000368"/>
    </source>
</evidence>
<dbReference type="Pfam" id="PF13353">
    <property type="entry name" value="Fer4_12"/>
    <property type="match status" value="1"/>
</dbReference>
<evidence type="ECO:0000256" key="3">
    <source>
        <dbReference type="ARBA" id="ARBA00022691"/>
    </source>
</evidence>